<comment type="caution">
    <text evidence="2">The sequence shown here is derived from an EMBL/GenBank/DDBJ whole genome shotgun (WGS) entry which is preliminary data.</text>
</comment>
<dbReference type="EMBL" id="MSFL01000017">
    <property type="protein sequence ID" value="PWY78300.1"/>
    <property type="molecule type" value="Genomic_DNA"/>
</dbReference>
<dbReference type="Proteomes" id="UP000247233">
    <property type="component" value="Unassembled WGS sequence"/>
</dbReference>
<name>A0A317W293_9EURO</name>
<keyword evidence="3" id="KW-1185">Reference proteome</keyword>
<gene>
    <name evidence="2" type="ORF">BO70DRAFT_61475</name>
</gene>
<feature type="compositionally biased region" description="Basic and acidic residues" evidence="1">
    <location>
        <begin position="81"/>
        <end position="90"/>
    </location>
</feature>
<proteinExistence type="predicted"/>
<evidence type="ECO:0000313" key="3">
    <source>
        <dbReference type="Proteomes" id="UP000247233"/>
    </source>
</evidence>
<sequence>MSGCGKEKHGWGLAQTRETTSWLALTVTPSAQLPHLTLYSLSHLGLSHIIMAEEQEQEHEQAQAQAQAQAGGRGSISMYDPARDRWEEHPLPPASPPGGLADQPGLPSVAVSSSVEIEVVWKSPVRGKLSGRSGVE</sequence>
<protein>
    <submittedName>
        <fullName evidence="2">Uncharacterized protein</fullName>
    </submittedName>
</protein>
<evidence type="ECO:0000313" key="2">
    <source>
        <dbReference type="EMBL" id="PWY78300.1"/>
    </source>
</evidence>
<accession>A0A317W293</accession>
<dbReference type="GeneID" id="37070829"/>
<reference evidence="2 3" key="1">
    <citation type="submission" date="2016-12" db="EMBL/GenBank/DDBJ databases">
        <title>The genomes of Aspergillus section Nigri reveals drivers in fungal speciation.</title>
        <authorList>
            <consortium name="DOE Joint Genome Institute"/>
            <person name="Vesth T.C."/>
            <person name="Nybo J."/>
            <person name="Theobald S."/>
            <person name="Brandl J."/>
            <person name="Frisvad J.C."/>
            <person name="Nielsen K.F."/>
            <person name="Lyhne E.K."/>
            <person name="Kogle M.E."/>
            <person name="Kuo A."/>
            <person name="Riley R."/>
            <person name="Clum A."/>
            <person name="Nolan M."/>
            <person name="Lipzen A."/>
            <person name="Salamov A."/>
            <person name="Henrissat B."/>
            <person name="Wiebenga A."/>
            <person name="De Vries R.P."/>
            <person name="Grigoriev I.V."/>
            <person name="Mortensen U.H."/>
            <person name="Andersen M.R."/>
            <person name="Baker S.E."/>
        </authorList>
    </citation>
    <scope>NUCLEOTIDE SEQUENCE [LARGE SCALE GENOMIC DNA]</scope>
    <source>
        <strain evidence="2 3">CBS 117.55</strain>
    </source>
</reference>
<dbReference type="AlphaFoldDB" id="A0A317W293"/>
<organism evidence="2 3">
    <name type="scientific">Aspergillus heteromorphus CBS 117.55</name>
    <dbReference type="NCBI Taxonomy" id="1448321"/>
    <lineage>
        <taxon>Eukaryota</taxon>
        <taxon>Fungi</taxon>
        <taxon>Dikarya</taxon>
        <taxon>Ascomycota</taxon>
        <taxon>Pezizomycotina</taxon>
        <taxon>Eurotiomycetes</taxon>
        <taxon>Eurotiomycetidae</taxon>
        <taxon>Eurotiales</taxon>
        <taxon>Aspergillaceae</taxon>
        <taxon>Aspergillus</taxon>
        <taxon>Aspergillus subgen. Circumdati</taxon>
    </lineage>
</organism>
<evidence type="ECO:0000256" key="1">
    <source>
        <dbReference type="SAM" id="MobiDB-lite"/>
    </source>
</evidence>
<dbReference type="VEuPathDB" id="FungiDB:BO70DRAFT_61475"/>
<dbReference type="RefSeq" id="XP_025398241.1">
    <property type="nucleotide sequence ID" value="XM_025548592.1"/>
</dbReference>
<feature type="region of interest" description="Disordered" evidence="1">
    <location>
        <begin position="53"/>
        <end position="107"/>
    </location>
</feature>